<evidence type="ECO:0000313" key="4">
    <source>
        <dbReference type="Proteomes" id="UP000202309"/>
    </source>
</evidence>
<reference evidence="1 4" key="1">
    <citation type="journal article" date="2004" name="Virology">
        <title>Identification and characterization of a DNA photolyase-containing baculovirus from Chrysodeixis chalcites.</title>
        <authorList>
            <person name="van Oers M.M."/>
            <person name="Herniou E.A."/>
            <person name="Usmany M."/>
            <person name="Messelink G.J."/>
            <person name="Vlak J.M."/>
        </authorList>
    </citation>
    <scope>NUCLEOTIDE SEQUENCE [LARGE SCALE GENOMIC DNA]</scope>
</reference>
<protein>
    <submittedName>
        <fullName evidence="1">ORF-71 peptide</fullName>
    </submittedName>
</protein>
<reference evidence="1 4" key="2">
    <citation type="journal article" date="2005" name="J. Gen. Virol.">
        <title>Genome sequence of Chrysodeixis chalcites nucleopolyhedrovirus, a baculovirus with two DNA photolyase genes.</title>
        <authorList>
            <person name="van Oers M.M."/>
            <person name="Abma-Henkens M.H."/>
            <person name="Herniou E.A."/>
            <person name="de Groot J.C."/>
            <person name="Peters S."/>
            <person name="Vlak J.M."/>
        </authorList>
    </citation>
    <scope>NUCLEOTIDE SEQUENCE [LARGE SCALE GENOMIC DNA]</scope>
</reference>
<sequence>MSQSHPSTTVDHLHKYYNIDRVPLKSTTLHDKNIKKEDYDQIITCRDCVRFLQTNEIMPSEEDDLLSLSGDIIQDN</sequence>
<dbReference type="OrthoDB" id="24249at10239"/>
<reference evidence="2" key="4">
    <citation type="journal article" date="2013" name="Genome Announc.">
        <title>Complete Genome Sequences of Five Chrysodeixis chalcites Nucleopolyhedrovirus Genotypes from a Canary Islands Isolate.</title>
        <authorList>
            <person name="Bernal A."/>
            <person name="Williams T."/>
            <person name="Munoz D."/>
            <person name="Caballero P."/>
            <person name="Simon O."/>
        </authorList>
    </citation>
    <scope>NUCLEOTIDE SEQUENCE</scope>
    <source>
        <strain evidence="2">TF1</strain>
    </source>
</reference>
<gene>
    <name evidence="1" type="primary">ORF-71</name>
</gene>
<evidence type="ECO:0000313" key="1">
    <source>
        <dbReference type="EMBL" id="AAY84002.1"/>
    </source>
</evidence>
<dbReference type="EMBL" id="AY864330">
    <property type="protein sequence ID" value="AAY84002.1"/>
    <property type="molecule type" value="Genomic_DNA"/>
</dbReference>
<dbReference type="KEGG" id="vg:3431427"/>
<dbReference type="RefSeq" id="YP_249675.1">
    <property type="nucleotide sequence ID" value="NC_007151.1"/>
</dbReference>
<dbReference type="GeneID" id="3431427"/>
<evidence type="ECO:0000313" key="2">
    <source>
        <dbReference type="EMBL" id="AGE61480.1"/>
    </source>
</evidence>
<dbReference type="EMBL" id="JX560541">
    <property type="protein sequence ID" value="AGE61631.1"/>
    <property type="molecule type" value="Genomic_DNA"/>
</dbReference>
<reference evidence="3" key="3">
    <citation type="submission" date="2012-08" db="EMBL/GenBank/DDBJ databases">
        <title>Sequences comparision among Chrysodeixis chalcites nucleopolyhedrovirus genotypes from a field strain of the Canary Islands.</title>
        <authorList>
            <person name="Bernal A."/>
            <person name="Simon O."/>
            <person name="Palma L."/>
            <person name="Williams T."/>
            <person name="Caballero P."/>
        </authorList>
    </citation>
    <scope>NUCLEOTIDE SEQUENCE</scope>
    <source>
        <strain evidence="3">TF1</strain>
    </source>
</reference>
<proteinExistence type="predicted"/>
<name>Q4KT09_9ABAC</name>
<dbReference type="Proteomes" id="UP000202309">
    <property type="component" value="Segment"/>
</dbReference>
<dbReference type="EMBL" id="JX560540">
    <property type="protein sequence ID" value="AGE61480.1"/>
    <property type="molecule type" value="Genomic_DNA"/>
</dbReference>
<organism evidence="1 4">
    <name type="scientific">Chrysodeixis chalcites nucleopolyhedrovirus</name>
    <dbReference type="NCBI Taxonomy" id="320432"/>
    <lineage>
        <taxon>Viruses</taxon>
        <taxon>Viruses incertae sedis</taxon>
        <taxon>Naldaviricetes</taxon>
        <taxon>Lefavirales</taxon>
        <taxon>Baculoviridae</taxon>
        <taxon>Alphabaculovirus</taxon>
        <taxon>Alphabaculovirus chrychalcites</taxon>
    </lineage>
</organism>
<keyword evidence="4" id="KW-1185">Reference proteome</keyword>
<accession>Q4KT09</accession>
<evidence type="ECO:0000313" key="3">
    <source>
        <dbReference type="EMBL" id="AGE61631.1"/>
    </source>
</evidence>
<dbReference type="InterPro" id="IPR009289">
    <property type="entry name" value="Baculo_8kDa"/>
</dbReference>
<dbReference type="Pfam" id="PF06096">
    <property type="entry name" value="Baculo_8kDa"/>
    <property type="match status" value="1"/>
</dbReference>